<keyword evidence="3" id="KW-1185">Reference proteome</keyword>
<proteinExistence type="predicted"/>
<sequence length="82" mass="9041">MSMPQSLVRVKLHKDRMKPSRPQRAGPRRLNTRLSLQPSGAVHVDSSRRRKQTATVKGIVPQTRGTGAASEAESWPRSGNTP</sequence>
<dbReference type="AlphaFoldDB" id="A0A4Z2EGE0"/>
<feature type="region of interest" description="Disordered" evidence="1">
    <location>
        <begin position="1"/>
        <end position="82"/>
    </location>
</feature>
<accession>A0A4Z2EGE0</accession>
<dbReference type="EMBL" id="SRLO01008108">
    <property type="protein sequence ID" value="TNN27544.1"/>
    <property type="molecule type" value="Genomic_DNA"/>
</dbReference>
<comment type="caution">
    <text evidence="2">The sequence shown here is derived from an EMBL/GenBank/DDBJ whole genome shotgun (WGS) entry which is preliminary data.</text>
</comment>
<evidence type="ECO:0000313" key="3">
    <source>
        <dbReference type="Proteomes" id="UP000314294"/>
    </source>
</evidence>
<evidence type="ECO:0000256" key="1">
    <source>
        <dbReference type="SAM" id="MobiDB-lite"/>
    </source>
</evidence>
<feature type="compositionally biased region" description="Basic residues" evidence="1">
    <location>
        <begin position="10"/>
        <end position="31"/>
    </location>
</feature>
<evidence type="ECO:0000313" key="2">
    <source>
        <dbReference type="EMBL" id="TNN27544.1"/>
    </source>
</evidence>
<gene>
    <name evidence="2" type="ORF">EYF80_062310</name>
</gene>
<name>A0A4Z2EGE0_9TELE</name>
<protein>
    <submittedName>
        <fullName evidence="2">Uncharacterized protein</fullName>
    </submittedName>
</protein>
<reference evidence="2 3" key="1">
    <citation type="submission" date="2019-03" db="EMBL/GenBank/DDBJ databases">
        <title>First draft genome of Liparis tanakae, snailfish: a comprehensive survey of snailfish specific genes.</title>
        <authorList>
            <person name="Kim W."/>
            <person name="Song I."/>
            <person name="Jeong J.-H."/>
            <person name="Kim D."/>
            <person name="Kim S."/>
            <person name="Ryu S."/>
            <person name="Song J.Y."/>
            <person name="Lee S.K."/>
        </authorList>
    </citation>
    <scope>NUCLEOTIDE SEQUENCE [LARGE SCALE GENOMIC DNA]</scope>
    <source>
        <tissue evidence="2">Muscle</tissue>
    </source>
</reference>
<organism evidence="2 3">
    <name type="scientific">Liparis tanakae</name>
    <name type="common">Tanaka's snailfish</name>
    <dbReference type="NCBI Taxonomy" id="230148"/>
    <lineage>
        <taxon>Eukaryota</taxon>
        <taxon>Metazoa</taxon>
        <taxon>Chordata</taxon>
        <taxon>Craniata</taxon>
        <taxon>Vertebrata</taxon>
        <taxon>Euteleostomi</taxon>
        <taxon>Actinopterygii</taxon>
        <taxon>Neopterygii</taxon>
        <taxon>Teleostei</taxon>
        <taxon>Neoteleostei</taxon>
        <taxon>Acanthomorphata</taxon>
        <taxon>Eupercaria</taxon>
        <taxon>Perciformes</taxon>
        <taxon>Cottioidei</taxon>
        <taxon>Cottales</taxon>
        <taxon>Liparidae</taxon>
        <taxon>Liparis</taxon>
    </lineage>
</organism>
<dbReference type="Proteomes" id="UP000314294">
    <property type="component" value="Unassembled WGS sequence"/>
</dbReference>